<evidence type="ECO:0000259" key="11">
    <source>
        <dbReference type="PROSITE" id="PS50142"/>
    </source>
</evidence>
<evidence type="ECO:0000256" key="7">
    <source>
        <dbReference type="ARBA" id="ARBA00022801"/>
    </source>
</evidence>
<comment type="catalytic activity">
    <reaction evidence="1 9">
        <text>Endonucleolytic cleavage to 5'-phosphomonoester.</text>
        <dbReference type="EC" id="3.1.26.3"/>
    </reaction>
</comment>
<dbReference type="GO" id="GO:0004525">
    <property type="term" value="F:ribonuclease III activity"/>
    <property type="evidence" value="ECO:0007669"/>
    <property type="project" value="UniProtKB-UniRule"/>
</dbReference>
<dbReference type="AlphaFoldDB" id="A0A077DEU3"/>
<feature type="domain" description="DRBM" evidence="10">
    <location>
        <begin position="153"/>
        <end position="224"/>
    </location>
</feature>
<dbReference type="CDD" id="cd10845">
    <property type="entry name" value="DSRM_RNAse_III_family"/>
    <property type="match status" value="1"/>
</dbReference>
<keyword evidence="8 9" id="KW-0694">RNA-binding</keyword>
<dbReference type="CDD" id="cd00593">
    <property type="entry name" value="RIBOc"/>
    <property type="match status" value="1"/>
</dbReference>
<keyword evidence="9" id="KW-0963">Cytoplasm</keyword>
<dbReference type="GO" id="GO:0010468">
    <property type="term" value="P:regulation of gene expression"/>
    <property type="evidence" value="ECO:0007669"/>
    <property type="project" value="TreeGrafter"/>
</dbReference>
<dbReference type="STRING" id="1072685.IX83_07975"/>
<keyword evidence="9" id="KW-0479">Metal-binding</keyword>
<comment type="subcellular location">
    <subcellularLocation>
        <location evidence="9">Cytoplasm</location>
    </subcellularLocation>
</comment>
<dbReference type="HOGENOM" id="CLU_000907_1_1_4"/>
<dbReference type="PANTHER" id="PTHR11207">
    <property type="entry name" value="RIBONUCLEASE III"/>
    <property type="match status" value="1"/>
</dbReference>
<dbReference type="PROSITE" id="PS00517">
    <property type="entry name" value="RNASE_3_1"/>
    <property type="match status" value="1"/>
</dbReference>
<evidence type="ECO:0000256" key="3">
    <source>
        <dbReference type="ARBA" id="ARBA00022552"/>
    </source>
</evidence>
<dbReference type="GO" id="GO:0019843">
    <property type="term" value="F:rRNA binding"/>
    <property type="evidence" value="ECO:0007669"/>
    <property type="project" value="UniProtKB-KW"/>
</dbReference>
<dbReference type="InterPro" id="IPR000999">
    <property type="entry name" value="RNase_III_dom"/>
</dbReference>
<feature type="active site" evidence="9">
    <location>
        <position position="114"/>
    </location>
</feature>
<keyword evidence="3 9" id="KW-0698">rRNA processing</keyword>
<dbReference type="NCBIfam" id="TIGR02191">
    <property type="entry name" value="RNaseIII"/>
    <property type="match status" value="1"/>
</dbReference>
<comment type="similarity">
    <text evidence="2">Belongs to the ribonuclease III family.</text>
</comment>
<accession>A0A077DEU3</accession>
<dbReference type="SUPFAM" id="SSF69065">
    <property type="entry name" value="RNase III domain-like"/>
    <property type="match status" value="1"/>
</dbReference>
<evidence type="ECO:0000256" key="1">
    <source>
        <dbReference type="ARBA" id="ARBA00000109"/>
    </source>
</evidence>
<evidence type="ECO:0000256" key="6">
    <source>
        <dbReference type="ARBA" id="ARBA00022759"/>
    </source>
</evidence>
<proteinExistence type="inferred from homology"/>
<dbReference type="eggNOG" id="COG0571">
    <property type="taxonomic scope" value="Bacteria"/>
</dbReference>
<keyword evidence="4 9" id="KW-0507">mRNA processing</keyword>
<keyword evidence="9" id="KW-0699">rRNA-binding</keyword>
<name>A0A077DEU3_9BURK</name>
<evidence type="ECO:0000256" key="8">
    <source>
        <dbReference type="ARBA" id="ARBA00022884"/>
    </source>
</evidence>
<dbReference type="Pfam" id="PF00035">
    <property type="entry name" value="dsrm"/>
    <property type="match status" value="1"/>
</dbReference>
<dbReference type="InterPro" id="IPR014720">
    <property type="entry name" value="dsRBD_dom"/>
</dbReference>
<evidence type="ECO:0000313" key="13">
    <source>
        <dbReference type="Proteomes" id="UP000028945"/>
    </source>
</evidence>
<feature type="binding site" evidence="9">
    <location>
        <position position="111"/>
    </location>
    <ligand>
        <name>Mg(2+)</name>
        <dbReference type="ChEBI" id="CHEBI:18420"/>
    </ligand>
</feature>
<evidence type="ECO:0000259" key="10">
    <source>
        <dbReference type="PROSITE" id="PS50137"/>
    </source>
</evidence>
<dbReference type="HAMAP" id="MF_00104">
    <property type="entry name" value="RNase_III"/>
    <property type="match status" value="1"/>
</dbReference>
<reference evidence="12 13" key="1">
    <citation type="journal article" date="2014" name="BMC Genomics">
        <title>A genomic perspective on a new bacterial genus and species from the Alcaligenaceae family, Basilea psittacipulmonis.</title>
        <authorList>
            <person name="Whiteson K.L."/>
            <person name="Hernandez D."/>
            <person name="Lazarevic V."/>
            <person name="Gaia N."/>
            <person name="Farinelli L."/>
            <person name="Francois P."/>
            <person name="Pilo P."/>
            <person name="Frey J."/>
            <person name="Schrenzel J."/>
        </authorList>
    </citation>
    <scope>NUCLEOTIDE SEQUENCE [LARGE SCALE GENOMIC DNA]</scope>
    <source>
        <strain evidence="12 13">DSM 24701</strain>
    </source>
</reference>
<dbReference type="GO" id="GO:0005737">
    <property type="term" value="C:cytoplasm"/>
    <property type="evidence" value="ECO:0007669"/>
    <property type="project" value="UniProtKB-SubCell"/>
</dbReference>
<protein>
    <recommendedName>
        <fullName evidence="9">Ribonuclease 3</fullName>
        <ecNumber evidence="9">3.1.26.3</ecNumber>
    </recommendedName>
    <alternativeName>
        <fullName evidence="9">Ribonuclease III</fullName>
        <shortName evidence="9">RNase III</shortName>
    </alternativeName>
</protein>
<dbReference type="PROSITE" id="PS50137">
    <property type="entry name" value="DS_RBD"/>
    <property type="match status" value="1"/>
</dbReference>
<dbReference type="GO" id="GO:0006364">
    <property type="term" value="P:rRNA processing"/>
    <property type="evidence" value="ECO:0007669"/>
    <property type="project" value="UniProtKB-UniRule"/>
</dbReference>
<dbReference type="GO" id="GO:0008033">
    <property type="term" value="P:tRNA processing"/>
    <property type="evidence" value="ECO:0007669"/>
    <property type="project" value="UniProtKB-KW"/>
</dbReference>
<dbReference type="Gene3D" id="3.30.160.20">
    <property type="match status" value="1"/>
</dbReference>
<feature type="active site" evidence="9">
    <location>
        <position position="42"/>
    </location>
</feature>
<comment type="cofactor">
    <cofactor evidence="9">
        <name>Mg(2+)</name>
        <dbReference type="ChEBI" id="CHEBI:18420"/>
    </cofactor>
</comment>
<feature type="binding site" evidence="9">
    <location>
        <position position="38"/>
    </location>
    <ligand>
        <name>Mg(2+)</name>
        <dbReference type="ChEBI" id="CHEBI:18420"/>
    </ligand>
</feature>
<comment type="function">
    <text evidence="9">Digests double-stranded RNA. Involved in the processing of primary rRNA transcript to yield the immediate precursors to the large and small rRNAs (23S and 16S). Processes some mRNAs, and tRNAs when they are encoded in the rRNA operon. Processes pre-crRNA and tracrRNA of type II CRISPR loci if present in the organism.</text>
</comment>
<keyword evidence="6 9" id="KW-0255">Endonuclease</keyword>
<dbReference type="InterPro" id="IPR011907">
    <property type="entry name" value="RNase_III"/>
</dbReference>
<sequence>MRLDILETKLGYEFQDKALLRRALSHRSYGGNNNERLEFLGDSILSFVMADILYQLMPQHPEGDLTRVRSTLVRQETLVKIAHDLDLPNFVILGEGELKSGGFKRASILADTVEAIIGGVYLDAGDVYVAYQLIKRLFDTYIKSVDMDHVGKDKKSLLQEMTQTFLRGTLPKYEVIRNYGEPHDQTFEVSCKIDELSIYTEGSGSSKRIAEQVAADKAYQMAKEMLKNKKPSKSLRKVKQLTLPVSVAQRDES</sequence>
<evidence type="ECO:0000256" key="4">
    <source>
        <dbReference type="ARBA" id="ARBA00022664"/>
    </source>
</evidence>
<feature type="domain" description="RNase III" evidence="11">
    <location>
        <begin position="3"/>
        <end position="125"/>
    </location>
</feature>
<dbReference type="EMBL" id="CP009238">
    <property type="protein sequence ID" value="AIL33239.1"/>
    <property type="molecule type" value="Genomic_DNA"/>
</dbReference>
<dbReference type="EC" id="3.1.26.3" evidence="9"/>
<dbReference type="GO" id="GO:0006397">
    <property type="term" value="P:mRNA processing"/>
    <property type="evidence" value="ECO:0007669"/>
    <property type="project" value="UniProtKB-UniRule"/>
</dbReference>
<dbReference type="RefSeq" id="WP_038501042.1">
    <property type="nucleotide sequence ID" value="NZ_AFWK01000023.1"/>
</dbReference>
<dbReference type="Pfam" id="PF14622">
    <property type="entry name" value="Ribonucleas_3_3"/>
    <property type="match status" value="1"/>
</dbReference>
<evidence type="ECO:0000256" key="2">
    <source>
        <dbReference type="ARBA" id="ARBA00010183"/>
    </source>
</evidence>
<keyword evidence="9" id="KW-0819">tRNA processing</keyword>
<dbReference type="PROSITE" id="PS50142">
    <property type="entry name" value="RNASE_3_2"/>
    <property type="match status" value="1"/>
</dbReference>
<gene>
    <name evidence="9" type="primary">rnc</name>
    <name evidence="12" type="ORF">IX83_07975</name>
</gene>
<feature type="binding site" evidence="9">
    <location>
        <position position="114"/>
    </location>
    <ligand>
        <name>Mg(2+)</name>
        <dbReference type="ChEBI" id="CHEBI:18420"/>
    </ligand>
</feature>
<evidence type="ECO:0000256" key="5">
    <source>
        <dbReference type="ARBA" id="ARBA00022722"/>
    </source>
</evidence>
<comment type="subunit">
    <text evidence="9">Homodimer.</text>
</comment>
<keyword evidence="9" id="KW-0460">Magnesium</keyword>
<dbReference type="GO" id="GO:0046872">
    <property type="term" value="F:metal ion binding"/>
    <property type="evidence" value="ECO:0007669"/>
    <property type="project" value="UniProtKB-KW"/>
</dbReference>
<dbReference type="SUPFAM" id="SSF54768">
    <property type="entry name" value="dsRNA-binding domain-like"/>
    <property type="match status" value="1"/>
</dbReference>
<evidence type="ECO:0000313" key="12">
    <source>
        <dbReference type="EMBL" id="AIL33239.1"/>
    </source>
</evidence>
<keyword evidence="5 9" id="KW-0540">Nuclease</keyword>
<dbReference type="Proteomes" id="UP000028945">
    <property type="component" value="Chromosome"/>
</dbReference>
<dbReference type="SMART" id="SM00535">
    <property type="entry name" value="RIBOc"/>
    <property type="match status" value="1"/>
</dbReference>
<dbReference type="SMART" id="SM00358">
    <property type="entry name" value="DSRM"/>
    <property type="match status" value="1"/>
</dbReference>
<dbReference type="Gene3D" id="1.10.1520.10">
    <property type="entry name" value="Ribonuclease III domain"/>
    <property type="match status" value="1"/>
</dbReference>
<keyword evidence="13" id="KW-1185">Reference proteome</keyword>
<dbReference type="GO" id="GO:0003725">
    <property type="term" value="F:double-stranded RNA binding"/>
    <property type="evidence" value="ECO:0007669"/>
    <property type="project" value="TreeGrafter"/>
</dbReference>
<keyword evidence="7 9" id="KW-0378">Hydrolase</keyword>
<organism evidence="12 13">
    <name type="scientific">Basilea psittacipulmonis DSM 24701</name>
    <dbReference type="NCBI Taxonomy" id="1072685"/>
    <lineage>
        <taxon>Bacteria</taxon>
        <taxon>Pseudomonadati</taxon>
        <taxon>Pseudomonadota</taxon>
        <taxon>Betaproteobacteria</taxon>
        <taxon>Burkholderiales</taxon>
        <taxon>Alcaligenaceae</taxon>
        <taxon>Basilea</taxon>
    </lineage>
</organism>
<dbReference type="FunFam" id="1.10.1520.10:FF:000001">
    <property type="entry name" value="Ribonuclease 3"/>
    <property type="match status" value="1"/>
</dbReference>
<dbReference type="InterPro" id="IPR036389">
    <property type="entry name" value="RNase_III_sf"/>
</dbReference>
<dbReference type="KEGG" id="bpsi:IX83_07975"/>
<dbReference type="PANTHER" id="PTHR11207:SF0">
    <property type="entry name" value="RIBONUCLEASE 3"/>
    <property type="match status" value="1"/>
</dbReference>
<evidence type="ECO:0000256" key="9">
    <source>
        <dbReference type="HAMAP-Rule" id="MF_00104"/>
    </source>
</evidence>